<dbReference type="Proteomes" id="UP000278627">
    <property type="component" value="Unassembled WGS sequence"/>
</dbReference>
<organism evidence="3">
    <name type="scientific">Brugia pahangi</name>
    <name type="common">Filarial nematode worm</name>
    <dbReference type="NCBI Taxonomy" id="6280"/>
    <lineage>
        <taxon>Eukaryota</taxon>
        <taxon>Metazoa</taxon>
        <taxon>Ecdysozoa</taxon>
        <taxon>Nematoda</taxon>
        <taxon>Chromadorea</taxon>
        <taxon>Rhabditida</taxon>
        <taxon>Spirurina</taxon>
        <taxon>Spiruromorpha</taxon>
        <taxon>Filarioidea</taxon>
        <taxon>Onchocercidae</taxon>
        <taxon>Brugia</taxon>
    </lineage>
</organism>
<evidence type="ECO:0000313" key="1">
    <source>
        <dbReference type="EMBL" id="VDN92414.1"/>
    </source>
</evidence>
<keyword evidence="2" id="KW-1185">Reference proteome</keyword>
<reference evidence="3" key="1">
    <citation type="submission" date="2017-02" db="UniProtKB">
        <authorList>
            <consortium name="WormBaseParasite"/>
        </authorList>
    </citation>
    <scope>IDENTIFICATION</scope>
</reference>
<evidence type="ECO:0000313" key="3">
    <source>
        <dbReference type="WBParaSite" id="BPAG_0001126601-mRNA-1"/>
    </source>
</evidence>
<sequence length="60" mass="6907">MILIKLCDKIRSVLSYSTFHSRNISGILSNNLNLLYSNQQQWSDAGSLQQQETMTLHRPI</sequence>
<evidence type="ECO:0000313" key="2">
    <source>
        <dbReference type="Proteomes" id="UP000278627"/>
    </source>
</evidence>
<dbReference type="WBParaSite" id="BPAG_0001126601-mRNA-1">
    <property type="protein sequence ID" value="BPAG_0001126601-mRNA-1"/>
    <property type="gene ID" value="BPAG_0001126601"/>
</dbReference>
<dbReference type="AlphaFoldDB" id="A0A0N4TRI7"/>
<protein>
    <submittedName>
        <fullName evidence="1 3">Uncharacterized protein</fullName>
    </submittedName>
</protein>
<accession>A0A0N4TRI7</accession>
<proteinExistence type="predicted"/>
<dbReference type="EMBL" id="UZAD01013219">
    <property type="protein sequence ID" value="VDN92414.1"/>
    <property type="molecule type" value="Genomic_DNA"/>
</dbReference>
<reference evidence="1 2" key="2">
    <citation type="submission" date="2018-11" db="EMBL/GenBank/DDBJ databases">
        <authorList>
            <consortium name="Pathogen Informatics"/>
        </authorList>
    </citation>
    <scope>NUCLEOTIDE SEQUENCE [LARGE SCALE GENOMIC DNA]</scope>
</reference>
<gene>
    <name evidence="1" type="ORF">BPAG_LOCUS11228</name>
</gene>
<name>A0A0N4TRI7_BRUPA</name>